<dbReference type="EC" id="2.2.1.9" evidence="7"/>
<keyword evidence="6 7" id="KW-0464">Manganese</keyword>
<evidence type="ECO:0000313" key="11">
    <source>
        <dbReference type="EMBL" id="TXD89785.1"/>
    </source>
</evidence>
<evidence type="ECO:0000259" key="10">
    <source>
        <dbReference type="Pfam" id="PF16582"/>
    </source>
</evidence>
<dbReference type="Pfam" id="PF02775">
    <property type="entry name" value="TPP_enzyme_C"/>
    <property type="match status" value="1"/>
</dbReference>
<dbReference type="AlphaFoldDB" id="A0A5C6ZHY6"/>
<dbReference type="InterPro" id="IPR029061">
    <property type="entry name" value="THDP-binding"/>
</dbReference>
<evidence type="ECO:0000256" key="2">
    <source>
        <dbReference type="ARBA" id="ARBA00022679"/>
    </source>
</evidence>
<feature type="domain" description="Thiamine pyrophosphate enzyme N-terminal TPP-binding" evidence="9">
    <location>
        <begin position="8"/>
        <end position="121"/>
    </location>
</feature>
<dbReference type="Gene3D" id="3.40.50.970">
    <property type="match status" value="2"/>
</dbReference>
<keyword evidence="5 7" id="KW-0786">Thiamine pyrophosphate</keyword>
<dbReference type="Pfam" id="PF16582">
    <property type="entry name" value="TPP_enzyme_M_2"/>
    <property type="match status" value="1"/>
</dbReference>
<evidence type="ECO:0000313" key="12">
    <source>
        <dbReference type="Proteomes" id="UP000321578"/>
    </source>
</evidence>
<keyword evidence="3 7" id="KW-0479">Metal-binding</keyword>
<dbReference type="RefSeq" id="WP_147085729.1">
    <property type="nucleotide sequence ID" value="NZ_VORM01000005.1"/>
</dbReference>
<feature type="domain" description="Thiamine pyrophosphate enzyme TPP-binding" evidence="8">
    <location>
        <begin position="424"/>
        <end position="568"/>
    </location>
</feature>
<dbReference type="UniPathway" id="UPA00079"/>
<comment type="caution">
    <text evidence="11">The sequence shown here is derived from an EMBL/GenBank/DDBJ whole genome shotgun (WGS) entry which is preliminary data.</text>
</comment>
<comment type="cofactor">
    <cofactor evidence="7">
        <name>Mg(2+)</name>
        <dbReference type="ChEBI" id="CHEBI:18420"/>
    </cofactor>
    <cofactor evidence="7">
        <name>Mn(2+)</name>
        <dbReference type="ChEBI" id="CHEBI:29035"/>
    </cofactor>
</comment>
<dbReference type="PANTHER" id="PTHR42916:SF1">
    <property type="entry name" value="PROTEIN PHYLLO, CHLOROPLASTIC"/>
    <property type="match status" value="1"/>
</dbReference>
<dbReference type="InterPro" id="IPR012001">
    <property type="entry name" value="Thiamin_PyroP_enz_TPP-bd_dom"/>
</dbReference>
<protein>
    <recommendedName>
        <fullName evidence="7">2-succinyl-5-enolpyruvyl-6-hydroxy-3-cyclohexene-1-carboxylate synthase</fullName>
        <shortName evidence="7">SEPHCHC synthase</shortName>
        <ecNumber evidence="7">2.2.1.9</ecNumber>
    </recommendedName>
    <alternativeName>
        <fullName evidence="7">Menaquinone biosynthesis protein MenD</fullName>
    </alternativeName>
</protein>
<dbReference type="Proteomes" id="UP000321578">
    <property type="component" value="Unassembled WGS sequence"/>
</dbReference>
<evidence type="ECO:0000256" key="4">
    <source>
        <dbReference type="ARBA" id="ARBA00022842"/>
    </source>
</evidence>
<dbReference type="InterPro" id="IPR032264">
    <property type="entry name" value="MenD_middle"/>
</dbReference>
<dbReference type="CDD" id="cd07037">
    <property type="entry name" value="TPP_PYR_MenD"/>
    <property type="match status" value="1"/>
</dbReference>
<comment type="similarity">
    <text evidence="7">Belongs to the TPP enzyme family. MenD subfamily.</text>
</comment>
<evidence type="ECO:0000259" key="8">
    <source>
        <dbReference type="Pfam" id="PF02775"/>
    </source>
</evidence>
<evidence type="ECO:0000256" key="1">
    <source>
        <dbReference type="ARBA" id="ARBA00022428"/>
    </source>
</evidence>
<evidence type="ECO:0000256" key="7">
    <source>
        <dbReference type="HAMAP-Rule" id="MF_01659"/>
    </source>
</evidence>
<dbReference type="PANTHER" id="PTHR42916">
    <property type="entry name" value="2-SUCCINYL-5-ENOLPYRUVYL-6-HYDROXY-3-CYCLOHEXENE-1-CARBOXYLATE SYNTHASE"/>
    <property type="match status" value="1"/>
</dbReference>
<name>A0A5C6ZHY6_9FLAO</name>
<keyword evidence="1 7" id="KW-0474">Menaquinone biosynthesis</keyword>
<dbReference type="OrthoDB" id="9791859at2"/>
<keyword evidence="12" id="KW-1185">Reference proteome</keyword>
<dbReference type="Pfam" id="PF02776">
    <property type="entry name" value="TPP_enzyme_N"/>
    <property type="match status" value="1"/>
</dbReference>
<comment type="subunit">
    <text evidence="7">Homodimer.</text>
</comment>
<dbReference type="UniPathway" id="UPA01057">
    <property type="reaction ID" value="UER00164"/>
</dbReference>
<dbReference type="CDD" id="cd02009">
    <property type="entry name" value="TPP_SHCHC_synthase"/>
    <property type="match status" value="1"/>
</dbReference>
<keyword evidence="2 7" id="KW-0808">Transferase</keyword>
<dbReference type="HAMAP" id="MF_01659">
    <property type="entry name" value="MenD"/>
    <property type="match status" value="1"/>
</dbReference>
<evidence type="ECO:0000259" key="9">
    <source>
        <dbReference type="Pfam" id="PF02776"/>
    </source>
</evidence>
<dbReference type="GO" id="GO:0030976">
    <property type="term" value="F:thiamine pyrophosphate binding"/>
    <property type="evidence" value="ECO:0007669"/>
    <property type="project" value="UniProtKB-UniRule"/>
</dbReference>
<dbReference type="InterPro" id="IPR004433">
    <property type="entry name" value="MenaQ_synth_MenD"/>
</dbReference>
<dbReference type="SUPFAM" id="SSF52518">
    <property type="entry name" value="Thiamin diphosphate-binding fold (THDP-binding)"/>
    <property type="match status" value="2"/>
</dbReference>
<organism evidence="11 12">
    <name type="scientific">Subsaximicrobium wynnwilliamsii</name>
    <dbReference type="NCBI Taxonomy" id="291179"/>
    <lineage>
        <taxon>Bacteria</taxon>
        <taxon>Pseudomonadati</taxon>
        <taxon>Bacteroidota</taxon>
        <taxon>Flavobacteriia</taxon>
        <taxon>Flavobacteriales</taxon>
        <taxon>Flavobacteriaceae</taxon>
        <taxon>Subsaximicrobium</taxon>
    </lineage>
</organism>
<evidence type="ECO:0000256" key="3">
    <source>
        <dbReference type="ARBA" id="ARBA00022723"/>
    </source>
</evidence>
<dbReference type="InterPro" id="IPR011766">
    <property type="entry name" value="TPP_enzyme_TPP-bd"/>
</dbReference>
<feature type="domain" description="Menaquinone biosynthesis protein MenD middle" evidence="10">
    <location>
        <begin position="230"/>
        <end position="412"/>
    </location>
</feature>
<keyword evidence="4 7" id="KW-0460">Magnesium</keyword>
<dbReference type="NCBIfam" id="TIGR00173">
    <property type="entry name" value="menD"/>
    <property type="match status" value="1"/>
</dbReference>
<dbReference type="InterPro" id="IPR029035">
    <property type="entry name" value="DHS-like_NAD/FAD-binding_dom"/>
</dbReference>
<comment type="cofactor">
    <cofactor evidence="7">
        <name>thiamine diphosphate</name>
        <dbReference type="ChEBI" id="CHEBI:58937"/>
    </cofactor>
    <text evidence="7">Binds 1 thiamine pyrophosphate per subunit.</text>
</comment>
<dbReference type="Gene3D" id="3.40.50.1220">
    <property type="entry name" value="TPP-binding domain"/>
    <property type="match status" value="1"/>
</dbReference>
<dbReference type="PIRSF" id="PIRSF004983">
    <property type="entry name" value="MenD"/>
    <property type="match status" value="1"/>
</dbReference>
<dbReference type="GO" id="GO:0070204">
    <property type="term" value="F:2-succinyl-5-enolpyruvyl-6-hydroxy-3-cyclohexene-1-carboxylic-acid synthase activity"/>
    <property type="evidence" value="ECO:0007669"/>
    <property type="project" value="UniProtKB-UniRule"/>
</dbReference>
<comment type="function">
    <text evidence="7">Catalyzes the thiamine diphosphate-dependent decarboxylation of 2-oxoglutarate and the subsequent addition of the resulting succinic semialdehyde-thiamine pyrophosphate anion to isochorismate to yield 2-succinyl-5-enolpyruvyl-6-hydroxy-3-cyclohexene-1-carboxylate (SEPHCHC).</text>
</comment>
<reference evidence="11 12" key="1">
    <citation type="submission" date="2019-08" db="EMBL/GenBank/DDBJ databases">
        <title>Genomes of Subsaximicrobium wynnwilliamsii strains.</title>
        <authorList>
            <person name="Bowman J.P."/>
        </authorList>
    </citation>
    <scope>NUCLEOTIDE SEQUENCE [LARGE SCALE GENOMIC DNA]</scope>
    <source>
        <strain evidence="11 12">2-80-2</strain>
    </source>
</reference>
<comment type="pathway">
    <text evidence="7">Quinol/quinone metabolism; menaquinone biosynthesis.</text>
</comment>
<comment type="catalytic activity">
    <reaction evidence="7">
        <text>isochorismate + 2-oxoglutarate + H(+) = 5-enolpyruvoyl-6-hydroxy-2-succinyl-cyclohex-3-ene-1-carboxylate + CO2</text>
        <dbReference type="Rhea" id="RHEA:25593"/>
        <dbReference type="ChEBI" id="CHEBI:15378"/>
        <dbReference type="ChEBI" id="CHEBI:16526"/>
        <dbReference type="ChEBI" id="CHEBI:16810"/>
        <dbReference type="ChEBI" id="CHEBI:29780"/>
        <dbReference type="ChEBI" id="CHEBI:58818"/>
        <dbReference type="EC" id="2.2.1.9"/>
    </reaction>
</comment>
<comment type="pathway">
    <text evidence="7">Quinol/quinone metabolism; 1,4-dihydroxy-2-naphthoate biosynthesis; 1,4-dihydroxy-2-naphthoate from chorismate: step 2/7.</text>
</comment>
<evidence type="ECO:0000256" key="6">
    <source>
        <dbReference type="ARBA" id="ARBA00023211"/>
    </source>
</evidence>
<dbReference type="EMBL" id="VORO01000005">
    <property type="protein sequence ID" value="TXD89785.1"/>
    <property type="molecule type" value="Genomic_DNA"/>
</dbReference>
<dbReference type="GO" id="GO:0030145">
    <property type="term" value="F:manganese ion binding"/>
    <property type="evidence" value="ECO:0007669"/>
    <property type="project" value="UniProtKB-UniRule"/>
</dbReference>
<accession>A0A5C6ZHY6</accession>
<dbReference type="GO" id="GO:0009234">
    <property type="term" value="P:menaquinone biosynthetic process"/>
    <property type="evidence" value="ECO:0007669"/>
    <property type="project" value="UniProtKB-UniRule"/>
</dbReference>
<sequence length="588" mass="67103">MIHPKIPLAQTVVQLCKLKNIKHIVISPGSRNAPLTIGFTNDDFFTCYSIVDERSAAFFALGIAQQIHKPVVLICTSGSALLNYYPAVAEAFYSDIPLIVLSADRPKHLIGIGDGQTINQKNVFENHILYSADLKLDLKDENRLSEKEDLPIFKSLENRLERILGLQQGIQNDNEQDINEAFDLARLKKGPVHINIPFDEPLYETVEVLSVRPKVKTLDLKSPKIDDVEIKDCVDEWYAANRKIILVGVLPPNQIEQKWLNELANDDSVLVFTETTSNLHHPDFFPNIDKMIGDLTEADFKALRPDILLTFGGMVVSKKIKKFLRDYQPKHHWHVDMKSANDTFFCLDKHIVAAPNAFFSEFLPKITHTAKSNYLPYWLEIKKQRHKRHLDYIKQIPFSDFKVFAAILKSIPFKSILQLGNSSTVRYAQLFNLNKSLEVFCNRGTSGIDGSTSTAVGCAAATPTKQTTFITGDLSFFYDSNALWNNYIPKNFRIILVNNSGGGIFRILPGHKNTPNFDYFFETTHNLTAKHLCEMFKFEYHQARDQEQLNASLKTFYNKSKTPKLLEIFTPRTENDDILLDYFEFLNS</sequence>
<gene>
    <name evidence="7 11" type="primary">menD</name>
    <name evidence="11" type="ORF">ESY86_06145</name>
</gene>
<evidence type="ECO:0000256" key="5">
    <source>
        <dbReference type="ARBA" id="ARBA00023052"/>
    </source>
</evidence>
<dbReference type="SUPFAM" id="SSF52467">
    <property type="entry name" value="DHS-like NAD/FAD-binding domain"/>
    <property type="match status" value="1"/>
</dbReference>
<proteinExistence type="inferred from homology"/>
<dbReference type="GO" id="GO:0000287">
    <property type="term" value="F:magnesium ion binding"/>
    <property type="evidence" value="ECO:0007669"/>
    <property type="project" value="UniProtKB-UniRule"/>
</dbReference>